<reference evidence="3" key="1">
    <citation type="submission" date="2023-06" db="EMBL/GenBank/DDBJ databases">
        <title>A Treasure from Seagulls: Isolation and Description of Aciduricobacillus qingdaonensis gen. nov., sp. nov., a Rare Obligately Uric Acid-utilizing Member in the Family Bacillaceae.</title>
        <authorList>
            <person name="Liu W."/>
            <person name="Wang B."/>
        </authorList>
    </citation>
    <scope>NUCLEOTIDE SEQUENCE</scope>
    <source>
        <strain evidence="3">44XB</strain>
    </source>
</reference>
<dbReference type="InterPro" id="IPR003732">
    <property type="entry name" value="Daa-tRNA_deacyls_DTD"/>
</dbReference>
<comment type="catalytic activity">
    <reaction evidence="2">
        <text>glycyl-tRNA(Ala) + H2O = tRNA(Ala) + glycine + H(+)</text>
        <dbReference type="Rhea" id="RHEA:53744"/>
        <dbReference type="Rhea" id="RHEA-COMP:9657"/>
        <dbReference type="Rhea" id="RHEA-COMP:13640"/>
        <dbReference type="ChEBI" id="CHEBI:15377"/>
        <dbReference type="ChEBI" id="CHEBI:15378"/>
        <dbReference type="ChEBI" id="CHEBI:57305"/>
        <dbReference type="ChEBI" id="CHEBI:78442"/>
        <dbReference type="ChEBI" id="CHEBI:78522"/>
    </reaction>
</comment>
<evidence type="ECO:0000256" key="2">
    <source>
        <dbReference type="HAMAP-Rule" id="MF_00518"/>
    </source>
</evidence>
<evidence type="ECO:0000313" key="4">
    <source>
        <dbReference type="Proteomes" id="UP001180087"/>
    </source>
</evidence>
<name>A0ABY9KSZ8_9BACI</name>
<keyword evidence="2" id="KW-0820">tRNA-binding</keyword>
<evidence type="ECO:0000256" key="1">
    <source>
        <dbReference type="ARBA" id="ARBA00009673"/>
    </source>
</evidence>
<comment type="similarity">
    <text evidence="1 2">Belongs to the DTD family.</text>
</comment>
<proteinExistence type="inferred from homology"/>
<comment type="subunit">
    <text evidence="2">Homodimer.</text>
</comment>
<protein>
    <recommendedName>
        <fullName evidence="2">D-aminoacyl-tRNA deacylase</fullName>
        <shortName evidence="2">DTD</shortName>
        <ecNumber evidence="2">3.1.1.96</ecNumber>
    </recommendedName>
    <alternativeName>
        <fullName evidence="2">Gly-tRNA(Ala) deacylase</fullName>
        <ecNumber evidence="2">3.1.1.-</ecNumber>
    </alternativeName>
</protein>
<dbReference type="PANTHER" id="PTHR10472">
    <property type="entry name" value="D-TYROSYL-TRNA TYR DEACYLASE"/>
    <property type="match status" value="1"/>
</dbReference>
<dbReference type="Pfam" id="PF02580">
    <property type="entry name" value="Tyr_Deacylase"/>
    <property type="match status" value="1"/>
</dbReference>
<dbReference type="InterPro" id="IPR023509">
    <property type="entry name" value="DTD-like_sf"/>
</dbReference>
<comment type="subcellular location">
    <subcellularLocation>
        <location evidence="2">Cytoplasm</location>
    </subcellularLocation>
</comment>
<dbReference type="HAMAP" id="MF_00518">
    <property type="entry name" value="Deacylase_Dtd"/>
    <property type="match status" value="1"/>
</dbReference>
<organism evidence="3 4">
    <name type="scientific">Aciduricibacillus chroicocephali</name>
    <dbReference type="NCBI Taxonomy" id="3054939"/>
    <lineage>
        <taxon>Bacteria</taxon>
        <taxon>Bacillati</taxon>
        <taxon>Bacillota</taxon>
        <taxon>Bacilli</taxon>
        <taxon>Bacillales</taxon>
        <taxon>Bacillaceae</taxon>
        <taxon>Aciduricibacillus</taxon>
    </lineage>
</organism>
<accession>A0ABY9KSZ8</accession>
<dbReference type="PANTHER" id="PTHR10472:SF5">
    <property type="entry name" value="D-AMINOACYL-TRNA DEACYLASE 1"/>
    <property type="match status" value="1"/>
</dbReference>
<keyword evidence="4" id="KW-1185">Reference proteome</keyword>
<dbReference type="EC" id="3.1.1.-" evidence="2"/>
<dbReference type="EMBL" id="CP129113">
    <property type="protein sequence ID" value="WLV23660.1"/>
    <property type="molecule type" value="Genomic_DNA"/>
</dbReference>
<dbReference type="SUPFAM" id="SSF69500">
    <property type="entry name" value="DTD-like"/>
    <property type="match status" value="1"/>
</dbReference>
<dbReference type="EC" id="3.1.1.96" evidence="2"/>
<gene>
    <name evidence="2 3" type="primary">dtd</name>
    <name evidence="3" type="ORF">QR721_08355</name>
</gene>
<keyword evidence="2" id="KW-0694">RNA-binding</keyword>
<dbReference type="NCBIfam" id="TIGR00256">
    <property type="entry name" value="D-aminoacyl-tRNA deacylase"/>
    <property type="match status" value="1"/>
</dbReference>
<comment type="domain">
    <text evidence="2">A Gly-cisPro motif from one monomer fits into the active site of the other monomer to allow specific chiral rejection of L-amino acids.</text>
</comment>
<keyword evidence="2" id="KW-0963">Cytoplasm</keyword>
<dbReference type="Proteomes" id="UP001180087">
    <property type="component" value="Chromosome"/>
</dbReference>
<keyword evidence="2 3" id="KW-0378">Hydrolase</keyword>
<dbReference type="CDD" id="cd00563">
    <property type="entry name" value="Dtyr_deacylase"/>
    <property type="match status" value="1"/>
</dbReference>
<sequence>MRLVIQRSKEARVEIAGETVGEIDRGLVILVGVTHGDTEEDAKYLAQKCMNLRIFEDEAGKMNLSLLDAGGQVLSISQFTLYGDTRKGRRPSFVHAAKPEEADVLYQFFNEELRQAGLRVATGQFGADMQVHLMNDGPVTFILDSKDK</sequence>
<dbReference type="RefSeq" id="WP_348025887.1">
    <property type="nucleotide sequence ID" value="NZ_CP129113.1"/>
</dbReference>
<feature type="short sequence motif" description="Gly-cisPro motif, important for rejection of L-amino acids" evidence="2">
    <location>
        <begin position="137"/>
        <end position="138"/>
    </location>
</feature>
<dbReference type="Gene3D" id="3.50.80.10">
    <property type="entry name" value="D-tyrosyl-tRNA(Tyr) deacylase"/>
    <property type="match status" value="1"/>
</dbReference>
<evidence type="ECO:0000313" key="3">
    <source>
        <dbReference type="EMBL" id="WLV23660.1"/>
    </source>
</evidence>
<comment type="catalytic activity">
    <reaction evidence="2">
        <text>a D-aminoacyl-tRNA + H2O = a tRNA + a D-alpha-amino acid + H(+)</text>
        <dbReference type="Rhea" id="RHEA:13953"/>
        <dbReference type="Rhea" id="RHEA-COMP:10123"/>
        <dbReference type="Rhea" id="RHEA-COMP:10124"/>
        <dbReference type="ChEBI" id="CHEBI:15377"/>
        <dbReference type="ChEBI" id="CHEBI:15378"/>
        <dbReference type="ChEBI" id="CHEBI:59871"/>
        <dbReference type="ChEBI" id="CHEBI:78442"/>
        <dbReference type="ChEBI" id="CHEBI:79333"/>
        <dbReference type="EC" id="3.1.1.96"/>
    </reaction>
</comment>
<comment type="function">
    <text evidence="2">An aminoacyl-tRNA editing enzyme that deacylates mischarged D-aminoacyl-tRNAs. Also deacylates mischarged glycyl-tRNA(Ala), protecting cells against glycine mischarging by AlaRS. Acts via tRNA-based rather than protein-based catalysis; rejects L-amino acids rather than detecting D-amino acids in the active site. By recycling D-aminoacyl-tRNA to D-amino acids and free tRNA molecules, this enzyme counteracts the toxicity associated with the formation of D-aminoacyl-tRNA entities in vivo and helps enforce protein L-homochirality.</text>
</comment>
<dbReference type="GO" id="GO:0051499">
    <property type="term" value="F:D-aminoacyl-tRNA deacylase activity"/>
    <property type="evidence" value="ECO:0007669"/>
    <property type="project" value="UniProtKB-EC"/>
</dbReference>